<feature type="domain" description="HSac2" evidence="2">
    <location>
        <begin position="32"/>
        <end position="216"/>
    </location>
</feature>
<evidence type="ECO:0000313" key="4">
    <source>
        <dbReference type="Proteomes" id="UP000694388"/>
    </source>
</evidence>
<dbReference type="GeneTree" id="ENSGT00390000001652"/>
<proteinExistence type="inferred from homology"/>
<evidence type="ECO:0000313" key="3">
    <source>
        <dbReference type="Ensembl" id="ENSEBUP00000012684.1"/>
    </source>
</evidence>
<accession>A0A8C4QBS6</accession>
<dbReference type="InterPro" id="IPR040242">
    <property type="entry name" value="TPRG1-like"/>
</dbReference>
<comment type="similarity">
    <text evidence="1">Belongs to the TPRG1 family.</text>
</comment>
<reference evidence="3" key="2">
    <citation type="submission" date="2025-09" db="UniProtKB">
        <authorList>
            <consortium name="Ensembl"/>
        </authorList>
    </citation>
    <scope>IDENTIFICATION</scope>
</reference>
<evidence type="ECO:0000259" key="2">
    <source>
        <dbReference type="PROSITE" id="PS51791"/>
    </source>
</evidence>
<reference evidence="3" key="1">
    <citation type="submission" date="2025-08" db="UniProtKB">
        <authorList>
            <consortium name="Ensembl"/>
        </authorList>
    </citation>
    <scope>IDENTIFICATION</scope>
</reference>
<name>A0A8C4QBS6_EPTBU</name>
<dbReference type="PANTHER" id="PTHR31108">
    <property type="entry name" value="TUMOR PROTEIN P63-REGULATED GENE 1-LIKE PROTEIN"/>
    <property type="match status" value="1"/>
</dbReference>
<dbReference type="AlphaFoldDB" id="A0A8C4QBS6"/>
<dbReference type="PROSITE" id="PS51791">
    <property type="entry name" value="HSAC2"/>
    <property type="match status" value="1"/>
</dbReference>
<dbReference type="GO" id="GO:0005737">
    <property type="term" value="C:cytoplasm"/>
    <property type="evidence" value="ECO:0007669"/>
    <property type="project" value="TreeGrafter"/>
</dbReference>
<dbReference type="Pfam" id="PF12456">
    <property type="entry name" value="hSac2"/>
    <property type="match status" value="1"/>
</dbReference>
<dbReference type="InterPro" id="IPR022158">
    <property type="entry name" value="Inositol_phosphatase"/>
</dbReference>
<dbReference type="Proteomes" id="UP000694388">
    <property type="component" value="Unplaced"/>
</dbReference>
<organism evidence="3 4">
    <name type="scientific">Eptatretus burgeri</name>
    <name type="common">Inshore hagfish</name>
    <dbReference type="NCBI Taxonomy" id="7764"/>
    <lineage>
        <taxon>Eukaryota</taxon>
        <taxon>Metazoa</taxon>
        <taxon>Chordata</taxon>
        <taxon>Craniata</taxon>
        <taxon>Vertebrata</taxon>
        <taxon>Cyclostomata</taxon>
        <taxon>Myxini</taxon>
        <taxon>Myxiniformes</taxon>
        <taxon>Myxinidae</taxon>
        <taxon>Eptatretinae</taxon>
        <taxon>Eptatretus</taxon>
    </lineage>
</organism>
<dbReference type="InterPro" id="IPR034753">
    <property type="entry name" value="hSac2"/>
</dbReference>
<evidence type="ECO:0000256" key="1">
    <source>
        <dbReference type="ARBA" id="ARBA00009163"/>
    </source>
</evidence>
<dbReference type="Ensembl" id="ENSEBUT00000013260.1">
    <property type="protein sequence ID" value="ENSEBUP00000012684.1"/>
    <property type="gene ID" value="ENSEBUG00000008064.1"/>
</dbReference>
<dbReference type="PANTHER" id="PTHR31108:SF1">
    <property type="entry name" value="HSAC2 DOMAIN-CONTAINING PROTEIN"/>
    <property type="match status" value="1"/>
</dbReference>
<protein>
    <recommendedName>
        <fullName evidence="2">HSac2 domain-containing protein</fullName>
    </recommendedName>
</protein>
<keyword evidence="4" id="KW-1185">Reference proteome</keyword>
<sequence>MTMNECDWMATLELYPGQATTMPKQSDHRRRPPKPGAFDQAVNDIKSSIMDPEADGNLQSAWLLAEVDHWNNEKERLVLVTEHSLLVCKYDFLTLRCSYARRVPFIGIDTISTGEFTFPPKSLLKRAGLGVRIEWDNNRELPFTARWNPWSSQLPFVTFTAHPLANADPSMVNLCKLESFRDELISGVKATQRDSPSAGILVLEKPLPIDAYVGLVAAINNQGRLGYAMARGPVGF</sequence>